<dbReference type="EMBL" id="CAJNOI010000096">
    <property type="protein sequence ID" value="CAF1050563.1"/>
    <property type="molecule type" value="Genomic_DNA"/>
</dbReference>
<dbReference type="Gene3D" id="1.25.40.10">
    <property type="entry name" value="Tetratricopeptide repeat domain"/>
    <property type="match status" value="2"/>
</dbReference>
<dbReference type="InterPro" id="IPR003540">
    <property type="entry name" value="ADP-ribosyltransferase"/>
</dbReference>
<feature type="repeat" description="TPR" evidence="3">
    <location>
        <begin position="513"/>
        <end position="546"/>
    </location>
</feature>
<dbReference type="PROSITE" id="PS50005">
    <property type="entry name" value="TPR"/>
    <property type="match status" value="4"/>
</dbReference>
<dbReference type="AlphaFoldDB" id="A0A814FHB6"/>
<protein>
    <recommendedName>
        <fullName evidence="4">ADP ribosyltransferase domain-containing protein</fullName>
    </recommendedName>
</protein>
<dbReference type="EMBL" id="CAJNOM010000072">
    <property type="protein sequence ID" value="CAF0980645.1"/>
    <property type="molecule type" value="Genomic_DNA"/>
</dbReference>
<reference evidence="5" key="1">
    <citation type="submission" date="2021-02" db="EMBL/GenBank/DDBJ databases">
        <authorList>
            <person name="Nowell W R."/>
        </authorList>
    </citation>
    <scope>NUCLEOTIDE SEQUENCE</scope>
</reference>
<evidence type="ECO:0000313" key="7">
    <source>
        <dbReference type="Proteomes" id="UP000663832"/>
    </source>
</evidence>
<evidence type="ECO:0000313" key="5">
    <source>
        <dbReference type="EMBL" id="CAF0980645.1"/>
    </source>
</evidence>
<dbReference type="Pfam" id="PF13374">
    <property type="entry name" value="TPR_10"/>
    <property type="match status" value="2"/>
</dbReference>
<keyword evidence="1" id="KW-0677">Repeat</keyword>
<dbReference type="Gene3D" id="3.90.176.10">
    <property type="entry name" value="Toxin ADP-ribosyltransferase, Chain A, domain 1"/>
    <property type="match status" value="1"/>
</dbReference>
<feature type="repeat" description="TPR" evidence="3">
    <location>
        <begin position="471"/>
        <end position="504"/>
    </location>
</feature>
<evidence type="ECO:0000313" key="6">
    <source>
        <dbReference type="EMBL" id="CAF1050563.1"/>
    </source>
</evidence>
<dbReference type="PROSITE" id="PS51996">
    <property type="entry name" value="TR_MART"/>
    <property type="match status" value="1"/>
</dbReference>
<evidence type="ECO:0000259" key="4">
    <source>
        <dbReference type="Pfam" id="PF03496"/>
    </source>
</evidence>
<comment type="caution">
    <text evidence="5">The sequence shown here is derived from an EMBL/GenBank/DDBJ whole genome shotgun (WGS) entry which is preliminary data.</text>
</comment>
<dbReference type="SUPFAM" id="SSF48452">
    <property type="entry name" value="TPR-like"/>
    <property type="match status" value="1"/>
</dbReference>
<dbReference type="GO" id="GO:0005576">
    <property type="term" value="C:extracellular region"/>
    <property type="evidence" value="ECO:0007669"/>
    <property type="project" value="InterPro"/>
</dbReference>
<accession>A0A814FHB6</accession>
<evidence type="ECO:0000256" key="2">
    <source>
        <dbReference type="ARBA" id="ARBA00022803"/>
    </source>
</evidence>
<dbReference type="InterPro" id="IPR011990">
    <property type="entry name" value="TPR-like_helical_dom_sf"/>
</dbReference>
<dbReference type="InterPro" id="IPR019734">
    <property type="entry name" value="TPR_rpt"/>
</dbReference>
<proteinExistence type="predicted"/>
<dbReference type="Proteomes" id="UP000663832">
    <property type="component" value="Unassembled WGS sequence"/>
</dbReference>
<dbReference type="PANTHER" id="PTHR45641:SF19">
    <property type="entry name" value="NEPHROCYSTIN-3"/>
    <property type="match status" value="1"/>
</dbReference>
<evidence type="ECO:0000256" key="3">
    <source>
        <dbReference type="PROSITE-ProRule" id="PRU00339"/>
    </source>
</evidence>
<dbReference type="SMART" id="SM00028">
    <property type="entry name" value="TPR"/>
    <property type="match status" value="6"/>
</dbReference>
<feature type="repeat" description="TPR" evidence="3">
    <location>
        <begin position="555"/>
        <end position="588"/>
    </location>
</feature>
<name>A0A814FHB6_9BILA</name>
<evidence type="ECO:0000256" key="1">
    <source>
        <dbReference type="ARBA" id="ARBA00022737"/>
    </source>
</evidence>
<gene>
    <name evidence="6" type="ORF">BJG266_LOCUS18589</name>
    <name evidence="5" type="ORF">QVE165_LOCUS13842</name>
</gene>
<dbReference type="OrthoDB" id="5986190at2759"/>
<organism evidence="5 7">
    <name type="scientific">Adineta steineri</name>
    <dbReference type="NCBI Taxonomy" id="433720"/>
    <lineage>
        <taxon>Eukaryota</taxon>
        <taxon>Metazoa</taxon>
        <taxon>Spiralia</taxon>
        <taxon>Gnathifera</taxon>
        <taxon>Rotifera</taxon>
        <taxon>Eurotatoria</taxon>
        <taxon>Bdelloidea</taxon>
        <taxon>Adinetida</taxon>
        <taxon>Adinetidae</taxon>
        <taxon>Adineta</taxon>
    </lineage>
</organism>
<dbReference type="Pfam" id="PF03496">
    <property type="entry name" value="ADPrib_exo_Tox"/>
    <property type="match status" value="1"/>
</dbReference>
<feature type="repeat" description="TPR" evidence="3">
    <location>
        <begin position="597"/>
        <end position="630"/>
    </location>
</feature>
<sequence length="704" mass="79832">MPFRKLFTPKVRNPVVVNPAATAARTARRAQAREQRNKEFSIDSDDDVKIVYLASDPPHDVVLSVVNTIAQNNAEIFHTEESCFDFIKSVTDKKIFIIVDVAPTDDFINSLEGQSQVDSLIVYSSLAESAAADQQAQRSRVVNWCENQESLRNTIIKSREEIDKQAAAFSIYNQKDKATRDLAKESGSFLFFQLFKNVLKNMPKTAEAKSTMVSICRTFYRGNIKELANIEEFDLTYQSEDAIEWYTRESFVYKFINKALRTEDVDVLYQFRFYIMDLSDQLELKFEQLKKTQPNLIKLYRGLNISREEVDNFQQSTGNLISTNGYLSTSSDYSVAHGFATKGAKREGLVKAIFEYQVDLNVVKKIVIADISEFSAFPEEAEVLVDIGASFQIDSCTYDEAENLYRVTVQATDKGADLAFEYIEYQKKKMVDANIVLLFGHLLLEMGNYTKAEKYFDTILSSSNPNDEEVACIYFNFGRTHRLNGEFTRAVDFYTRAYNLHMDTKPRRLASAAKTLNSLGIAHSEQGDQLQAKQCFERALTLYKKSIPKKNVDYAGILVNLGTIDFDQNEYDRALDKYRKAKKIYEVVLPSGHPNLALLLVNIGNVHLKRKEHEIALIHYQEALVLQQASLPSDHPDIARTLHNIATCHDLQGNTETANGCKEQAINTLGRTLNAQHPLRSLLAQLVIGKVNADAEEEVITVRL</sequence>
<dbReference type="Proteomes" id="UP000663877">
    <property type="component" value="Unassembled WGS sequence"/>
</dbReference>
<dbReference type="PANTHER" id="PTHR45641">
    <property type="entry name" value="TETRATRICOPEPTIDE REPEAT PROTEIN (AFU_ORTHOLOGUE AFUA_6G03870)"/>
    <property type="match status" value="1"/>
</dbReference>
<keyword evidence="7" id="KW-1185">Reference proteome</keyword>
<dbReference type="SUPFAM" id="SSF56399">
    <property type="entry name" value="ADP-ribosylation"/>
    <property type="match status" value="1"/>
</dbReference>
<dbReference type="Pfam" id="PF13424">
    <property type="entry name" value="TPR_12"/>
    <property type="match status" value="2"/>
</dbReference>
<feature type="domain" description="ADP ribosyltransferase" evidence="4">
    <location>
        <begin position="234"/>
        <end position="412"/>
    </location>
</feature>
<keyword evidence="2 3" id="KW-0802">TPR repeat</keyword>